<dbReference type="InterPro" id="IPR044566">
    <property type="entry name" value="RMV1-like"/>
</dbReference>
<gene>
    <name evidence="8" type="ORF">ACFPT7_15310</name>
</gene>
<organism evidence="8 9">
    <name type="scientific">Acidicapsa dinghuensis</name>
    <dbReference type="NCBI Taxonomy" id="2218256"/>
    <lineage>
        <taxon>Bacteria</taxon>
        <taxon>Pseudomonadati</taxon>
        <taxon>Acidobacteriota</taxon>
        <taxon>Terriglobia</taxon>
        <taxon>Terriglobales</taxon>
        <taxon>Acidobacteriaceae</taxon>
        <taxon>Acidicapsa</taxon>
    </lineage>
</organism>
<sequence>MRILPLIAATYFMVSGGPYAIEDILGGAGFITAIVILLVLPFVWSLPTTLMIGELASAIPAEGGFYVWVRRALGPFWGYQEGWLSLSASIFDMAIYPAFFVSYLGKFNPAWTAGWHGWLWSFGVVVVCCAWNLRGAPSVGDGSMALFVLLLSPFVVFTVIGFWRGFTLHPAIQWGHTGTSAELSTAVLVAMWNYMGWDNASTVAQEVENPQRNYPLAMIGSAVLVAVTYILPLLAMAFAGLSSESFSTGAWVDAARSVGGNLLGLTVVAGGVISGFGMFNALVLSYTRLPMAMAEDGLLPRVVARKNAKEVPWVSVLFCGLAWALALNLPFERLISIDLILYGASLVLEFVALVVLRRKEPNLERPFKAGNMAFAIALGVGPTALIGYALWASRDERVGNFSALLFALFVALLGPVFYWITTWKQNKRDLAPTPAD</sequence>
<feature type="transmembrane region" description="Helical" evidence="7">
    <location>
        <begin position="21"/>
        <end position="44"/>
    </location>
</feature>
<feature type="transmembrane region" description="Helical" evidence="7">
    <location>
        <begin position="335"/>
        <end position="357"/>
    </location>
</feature>
<dbReference type="PANTHER" id="PTHR45826">
    <property type="entry name" value="POLYAMINE TRANSPORTER PUT1"/>
    <property type="match status" value="1"/>
</dbReference>
<evidence type="ECO:0000313" key="9">
    <source>
        <dbReference type="Proteomes" id="UP001596091"/>
    </source>
</evidence>
<feature type="transmembrane region" description="Helical" evidence="7">
    <location>
        <begin position="115"/>
        <end position="133"/>
    </location>
</feature>
<keyword evidence="3" id="KW-1003">Cell membrane</keyword>
<feature type="transmembrane region" description="Helical" evidence="7">
    <location>
        <begin position="369"/>
        <end position="391"/>
    </location>
</feature>
<keyword evidence="6 7" id="KW-0472">Membrane</keyword>
<feature type="transmembrane region" description="Helical" evidence="7">
    <location>
        <begin position="216"/>
        <end position="242"/>
    </location>
</feature>
<accession>A0ABW1EH89</accession>
<dbReference type="InterPro" id="IPR002293">
    <property type="entry name" value="AA/rel_permease1"/>
</dbReference>
<dbReference type="Gene3D" id="1.20.1740.10">
    <property type="entry name" value="Amino acid/polyamine transporter I"/>
    <property type="match status" value="1"/>
</dbReference>
<evidence type="ECO:0000256" key="7">
    <source>
        <dbReference type="SAM" id="Phobius"/>
    </source>
</evidence>
<dbReference type="PANTHER" id="PTHR45826:SF2">
    <property type="entry name" value="AMINO ACID TRANSPORTER"/>
    <property type="match status" value="1"/>
</dbReference>
<comment type="subcellular location">
    <subcellularLocation>
        <location evidence="1">Cell membrane</location>
        <topology evidence="1">Multi-pass membrane protein</topology>
    </subcellularLocation>
</comment>
<dbReference type="EMBL" id="JBHSPH010000005">
    <property type="protein sequence ID" value="MFC5863674.1"/>
    <property type="molecule type" value="Genomic_DNA"/>
</dbReference>
<dbReference type="PIRSF" id="PIRSF006060">
    <property type="entry name" value="AA_transporter"/>
    <property type="match status" value="1"/>
</dbReference>
<feature type="transmembrane region" description="Helical" evidence="7">
    <location>
        <begin position="262"/>
        <end position="284"/>
    </location>
</feature>
<dbReference type="Proteomes" id="UP001596091">
    <property type="component" value="Unassembled WGS sequence"/>
</dbReference>
<evidence type="ECO:0000256" key="4">
    <source>
        <dbReference type="ARBA" id="ARBA00022692"/>
    </source>
</evidence>
<comment type="caution">
    <text evidence="8">The sequence shown here is derived from an EMBL/GenBank/DDBJ whole genome shotgun (WGS) entry which is preliminary data.</text>
</comment>
<keyword evidence="4 7" id="KW-0812">Transmembrane</keyword>
<proteinExistence type="predicted"/>
<evidence type="ECO:0000256" key="1">
    <source>
        <dbReference type="ARBA" id="ARBA00004651"/>
    </source>
</evidence>
<feature type="transmembrane region" description="Helical" evidence="7">
    <location>
        <begin position="145"/>
        <end position="166"/>
    </location>
</feature>
<protein>
    <submittedName>
        <fullName evidence="8">APC family permease</fullName>
    </submittedName>
</protein>
<keyword evidence="5 7" id="KW-1133">Transmembrane helix</keyword>
<evidence type="ECO:0000256" key="3">
    <source>
        <dbReference type="ARBA" id="ARBA00022475"/>
    </source>
</evidence>
<evidence type="ECO:0000256" key="5">
    <source>
        <dbReference type="ARBA" id="ARBA00022989"/>
    </source>
</evidence>
<dbReference type="Pfam" id="PF13520">
    <property type="entry name" value="AA_permease_2"/>
    <property type="match status" value="1"/>
</dbReference>
<feature type="transmembrane region" description="Helical" evidence="7">
    <location>
        <begin position="311"/>
        <end position="329"/>
    </location>
</feature>
<name>A0ABW1EH89_9BACT</name>
<keyword evidence="2" id="KW-0813">Transport</keyword>
<evidence type="ECO:0000313" key="8">
    <source>
        <dbReference type="EMBL" id="MFC5863674.1"/>
    </source>
</evidence>
<feature type="transmembrane region" description="Helical" evidence="7">
    <location>
        <begin position="403"/>
        <end position="420"/>
    </location>
</feature>
<evidence type="ECO:0000256" key="6">
    <source>
        <dbReference type="ARBA" id="ARBA00023136"/>
    </source>
</evidence>
<reference evidence="9" key="1">
    <citation type="journal article" date="2019" name="Int. J. Syst. Evol. Microbiol.">
        <title>The Global Catalogue of Microorganisms (GCM) 10K type strain sequencing project: providing services to taxonomists for standard genome sequencing and annotation.</title>
        <authorList>
            <consortium name="The Broad Institute Genomics Platform"/>
            <consortium name="The Broad Institute Genome Sequencing Center for Infectious Disease"/>
            <person name="Wu L."/>
            <person name="Ma J."/>
        </authorList>
    </citation>
    <scope>NUCLEOTIDE SEQUENCE [LARGE SCALE GENOMIC DNA]</scope>
    <source>
        <strain evidence="9">JCM 4087</strain>
    </source>
</reference>
<feature type="transmembrane region" description="Helical" evidence="7">
    <location>
        <begin position="81"/>
        <end position="103"/>
    </location>
</feature>
<dbReference type="RefSeq" id="WP_263339963.1">
    <property type="nucleotide sequence ID" value="NZ_JAGSYH010000005.1"/>
</dbReference>
<evidence type="ECO:0000256" key="2">
    <source>
        <dbReference type="ARBA" id="ARBA00022448"/>
    </source>
</evidence>
<keyword evidence="9" id="KW-1185">Reference proteome</keyword>